<evidence type="ECO:0000256" key="9">
    <source>
        <dbReference type="SAM" id="MobiDB-lite"/>
    </source>
</evidence>
<evidence type="ECO:0000256" key="4">
    <source>
        <dbReference type="ARBA" id="ARBA00022723"/>
    </source>
</evidence>
<dbReference type="UniPathway" id="UPA00214"/>
<evidence type="ECO:0000313" key="13">
    <source>
        <dbReference type="Proteomes" id="UP000317093"/>
    </source>
</evidence>
<evidence type="ECO:0000256" key="2">
    <source>
        <dbReference type="ARBA" id="ARBA00022679"/>
    </source>
</evidence>
<evidence type="ECO:0000313" key="12">
    <source>
        <dbReference type="EMBL" id="QDU64620.1"/>
    </source>
</evidence>
<dbReference type="Gene3D" id="3.30.428.10">
    <property type="entry name" value="HIT-like"/>
    <property type="match status" value="2"/>
</dbReference>
<reference evidence="12 13" key="1">
    <citation type="submission" date="2019-02" db="EMBL/GenBank/DDBJ databases">
        <title>Deep-cultivation of Planctomycetes and their phenomic and genomic characterization uncovers novel biology.</title>
        <authorList>
            <person name="Wiegand S."/>
            <person name="Jogler M."/>
            <person name="Boedeker C."/>
            <person name="Pinto D."/>
            <person name="Vollmers J."/>
            <person name="Rivas-Marin E."/>
            <person name="Kohn T."/>
            <person name="Peeters S.H."/>
            <person name="Heuer A."/>
            <person name="Rast P."/>
            <person name="Oberbeckmann S."/>
            <person name="Bunk B."/>
            <person name="Jeske O."/>
            <person name="Meyerdierks A."/>
            <person name="Storesund J.E."/>
            <person name="Kallscheuer N."/>
            <person name="Luecker S."/>
            <person name="Lage O.M."/>
            <person name="Pohl T."/>
            <person name="Merkel B.J."/>
            <person name="Hornburger P."/>
            <person name="Mueller R.-W."/>
            <person name="Bruemmer F."/>
            <person name="Labrenz M."/>
            <person name="Spormann A.M."/>
            <person name="Op den Camp H."/>
            <person name="Overmann J."/>
            <person name="Amann R."/>
            <person name="Jetten M.S.M."/>
            <person name="Mascher T."/>
            <person name="Medema M.H."/>
            <person name="Devos D.P."/>
            <person name="Kaster A.-K."/>
            <person name="Ovreas L."/>
            <person name="Rohde M."/>
            <person name="Galperin M.Y."/>
            <person name="Jogler C."/>
        </authorList>
    </citation>
    <scope>NUCLEOTIDE SEQUENCE [LARGE SCALE GENOMIC DNA]</scope>
    <source>
        <strain evidence="12 13">Pan216</strain>
    </source>
</reference>
<keyword evidence="6" id="KW-0119">Carbohydrate metabolism</keyword>
<feature type="region of interest" description="Disordered" evidence="9">
    <location>
        <begin position="1"/>
        <end position="24"/>
    </location>
</feature>
<keyword evidence="2 12" id="KW-0808">Transferase</keyword>
<keyword evidence="5 8" id="KW-0862">Zinc</keyword>
<dbReference type="Pfam" id="PF02744">
    <property type="entry name" value="GalP_UDP_tr_C"/>
    <property type="match status" value="1"/>
</dbReference>
<dbReference type="GO" id="GO:0006012">
    <property type="term" value="P:galactose metabolic process"/>
    <property type="evidence" value="ECO:0007669"/>
    <property type="project" value="UniProtKB-UniPathway"/>
</dbReference>
<dbReference type="EC" id="2.7.7.12" evidence="12"/>
<dbReference type="SUPFAM" id="SSF54197">
    <property type="entry name" value="HIT-like"/>
    <property type="match status" value="2"/>
</dbReference>
<dbReference type="EMBL" id="CP036279">
    <property type="protein sequence ID" value="QDU64620.1"/>
    <property type="molecule type" value="Genomic_DNA"/>
</dbReference>
<proteinExistence type="inferred from homology"/>
<feature type="binding site" evidence="8">
    <location>
        <position position="54"/>
    </location>
    <ligand>
        <name>Zn(2+)</name>
        <dbReference type="ChEBI" id="CHEBI:29105"/>
    </ligand>
</feature>
<feature type="binding site" evidence="8">
    <location>
        <position position="136"/>
    </location>
    <ligand>
        <name>Zn(2+)</name>
        <dbReference type="ChEBI" id="CHEBI:29105"/>
    </ligand>
</feature>
<keyword evidence="4 8" id="KW-0479">Metal-binding</keyword>
<feature type="binding site" evidence="8">
    <location>
        <position position="187"/>
    </location>
    <ligand>
        <name>Zn(2+)</name>
        <dbReference type="ChEBI" id="CHEBI:29105"/>
    </ligand>
</feature>
<dbReference type="AlphaFoldDB" id="A0A518BCA2"/>
<feature type="binding site" evidence="8">
    <location>
        <position position="57"/>
    </location>
    <ligand>
        <name>Zn(2+)</name>
        <dbReference type="ChEBI" id="CHEBI:29105"/>
    </ligand>
</feature>
<keyword evidence="13" id="KW-1185">Reference proteome</keyword>
<name>A0A518BCA2_9BACT</name>
<dbReference type="PIRSF" id="PIRSF000808">
    <property type="entry name" value="GalT"/>
    <property type="match status" value="1"/>
</dbReference>
<dbReference type="PANTHER" id="PTHR42763">
    <property type="entry name" value="ADP-GLUCOSE PHOSPHORYLASE"/>
    <property type="match status" value="1"/>
</dbReference>
<accession>A0A518BCA2</accession>
<dbReference type="InterPro" id="IPR036265">
    <property type="entry name" value="HIT-like_sf"/>
</dbReference>
<evidence type="ECO:0000259" key="11">
    <source>
        <dbReference type="Pfam" id="PF02744"/>
    </source>
</evidence>
<feature type="domain" description="Galactose-1-phosphate uridyl transferase C-terminal" evidence="11">
    <location>
        <begin position="209"/>
        <end position="312"/>
    </location>
</feature>
<dbReference type="KEGG" id="knv:Pan216_55110"/>
<organism evidence="12 13">
    <name type="scientific">Kolteria novifilia</name>
    <dbReference type="NCBI Taxonomy" id="2527975"/>
    <lineage>
        <taxon>Bacteria</taxon>
        <taxon>Pseudomonadati</taxon>
        <taxon>Planctomycetota</taxon>
        <taxon>Planctomycetia</taxon>
        <taxon>Kolteriales</taxon>
        <taxon>Kolteriaceae</taxon>
        <taxon>Kolteria</taxon>
    </lineage>
</organism>
<evidence type="ECO:0000256" key="1">
    <source>
        <dbReference type="ARBA" id="ARBA00010951"/>
    </source>
</evidence>
<evidence type="ECO:0000256" key="5">
    <source>
        <dbReference type="ARBA" id="ARBA00022833"/>
    </source>
</evidence>
<evidence type="ECO:0000256" key="3">
    <source>
        <dbReference type="ARBA" id="ARBA00022695"/>
    </source>
</evidence>
<comment type="similarity">
    <text evidence="1">Belongs to the galactose-1-phosphate uridylyltransferase type 1 family.</text>
</comment>
<gene>
    <name evidence="12" type="primary">galT</name>
    <name evidence="12" type="ORF">Pan216_55110</name>
</gene>
<evidence type="ECO:0000256" key="8">
    <source>
        <dbReference type="PIRSR" id="PIRSR000808-3"/>
    </source>
</evidence>
<dbReference type="InterPro" id="IPR005850">
    <property type="entry name" value="GalP_Utransf_C"/>
</dbReference>
<sequence length="367" mass="40859">MGGKIDLKPTDDRSHPEYRRDPLTGQIVIIARQRAHRPMSRFPSDDEDLPSGDCPFCEGRETMTPPEVFAIRPEGGARDSVGWQVRVVPNKYPALMVGAGETPSWSEHSGHLGDLLQDDALPGVGHHEVVIECPDHASSYHRHGDAQAGAVFLAYRERLRCFARKEGIASAIVFKNSGRSAGASQPHAHSQIIAMPLVPPILEREWRGCDDYWRENGRHYFANLLDAERSHGERIVEATDDFVAWCPYASRFPYELCVCPREEQARYDEASDHQVEALGALMRRLMLAMDNALGSVAFNYFLHTASLDSPNVDGVPAGFRWHLEITPRLEGLAGFEIGSGMYINPVPPDMAARDWRRYMPAADGATS</sequence>
<protein>
    <submittedName>
        <fullName evidence="12">Galactose-1-phosphate uridylyltransferase</fullName>
        <ecNumber evidence="12">2.7.7.12</ecNumber>
    </submittedName>
</protein>
<evidence type="ECO:0000259" key="10">
    <source>
        <dbReference type="Pfam" id="PF01087"/>
    </source>
</evidence>
<dbReference type="Proteomes" id="UP000317093">
    <property type="component" value="Chromosome"/>
</dbReference>
<dbReference type="OrthoDB" id="9769064at2"/>
<feature type="active site" description="Tele-UMP-histidine intermediate" evidence="7">
    <location>
        <position position="189"/>
    </location>
</feature>
<comment type="cofactor">
    <cofactor evidence="8">
        <name>Zn(2+)</name>
        <dbReference type="ChEBI" id="CHEBI:29105"/>
    </cofactor>
    <text evidence="8">Binds 1 zinc ion per subunit.</text>
</comment>
<feature type="compositionally biased region" description="Basic and acidic residues" evidence="9">
    <location>
        <begin position="1"/>
        <end position="22"/>
    </location>
</feature>
<keyword evidence="3 12" id="KW-0548">Nucleotidyltransferase</keyword>
<dbReference type="GO" id="GO:0008108">
    <property type="term" value="F:UDP-glucose:hexose-1-phosphate uridylyltransferase activity"/>
    <property type="evidence" value="ECO:0007669"/>
    <property type="project" value="UniProtKB-EC"/>
</dbReference>
<evidence type="ECO:0000256" key="6">
    <source>
        <dbReference type="ARBA" id="ARBA00023277"/>
    </source>
</evidence>
<feature type="domain" description="Galactose-1-phosphate uridyl transferase N-terminal" evidence="10">
    <location>
        <begin position="9"/>
        <end position="199"/>
    </location>
</feature>
<dbReference type="PANTHER" id="PTHR42763:SF2">
    <property type="entry name" value="ADP-GLUCOSE PHOSPHORYLASE"/>
    <property type="match status" value="1"/>
</dbReference>
<evidence type="ECO:0000256" key="7">
    <source>
        <dbReference type="PIRSR" id="PIRSR000808-1"/>
    </source>
</evidence>
<dbReference type="InterPro" id="IPR001937">
    <property type="entry name" value="GalP_UDPtransf1"/>
</dbReference>
<dbReference type="GO" id="GO:0008270">
    <property type="term" value="F:zinc ion binding"/>
    <property type="evidence" value="ECO:0007669"/>
    <property type="project" value="InterPro"/>
</dbReference>
<dbReference type="Pfam" id="PF01087">
    <property type="entry name" value="GalP_UDP_transf"/>
    <property type="match status" value="1"/>
</dbReference>
<dbReference type="InterPro" id="IPR053177">
    <property type="entry name" value="ADP-glucose_phosphorylase"/>
</dbReference>
<dbReference type="InterPro" id="IPR005849">
    <property type="entry name" value="GalP_Utransf_N"/>
</dbReference>